<protein>
    <recommendedName>
        <fullName evidence="1">EF-hand domain-containing protein</fullName>
    </recommendedName>
</protein>
<evidence type="ECO:0000313" key="3">
    <source>
        <dbReference type="EMBL" id="CBY20149.1"/>
    </source>
</evidence>
<dbReference type="Proteomes" id="UP000001307">
    <property type="component" value="Unassembled WGS sequence"/>
</dbReference>
<sequence>MELITESKFKRFNELKFPQIKMFGHHVFDERWIRVLQSVVIPVEDRFKYGPEPTEQEKMRIPSIYGFNPLKLFKDHLSVCEGDPDFYDSSILAVLKTKMPKIILEKLCRLLFEEISLNKVYITPQDLGAFHRKNKINITVKEIRMIIHEIDRSKEAKITFADFCDFIQRDTQDEFEEAKRRIESVSSDKTY</sequence>
<evidence type="ECO:0000313" key="2">
    <source>
        <dbReference type="EMBL" id="AAS21354.1"/>
    </source>
</evidence>
<organism evidence="2">
    <name type="scientific">Oikopleura dioica</name>
    <name type="common">Tunicate</name>
    <dbReference type="NCBI Taxonomy" id="34765"/>
    <lineage>
        <taxon>Eukaryota</taxon>
        <taxon>Metazoa</taxon>
        <taxon>Chordata</taxon>
        <taxon>Tunicata</taxon>
        <taxon>Appendicularia</taxon>
        <taxon>Copelata</taxon>
        <taxon>Oikopleuridae</taxon>
        <taxon>Oikopleura</taxon>
    </lineage>
</organism>
<gene>
    <name evidence="2" type="ORF">002-35</name>
    <name evidence="3" type="ORF">GSOID_T00000133001</name>
</gene>
<evidence type="ECO:0000259" key="1">
    <source>
        <dbReference type="PROSITE" id="PS50222"/>
    </source>
</evidence>
<reference evidence="2" key="1">
    <citation type="journal article" date="2004" name="Nature">
        <title>Hox cluster disintegration with persistent anteroposterior order of expression in Oikopleura dioica.</title>
        <authorList>
            <person name="Seo H.C."/>
            <person name="Edvardsen R.B."/>
            <person name="Maeland A.D."/>
            <person name="Bjordal M."/>
            <person name="Jensen M.F."/>
            <person name="Hansen A."/>
            <person name="Flaat M."/>
            <person name="Weissenbach J."/>
            <person name="Lehrach H."/>
            <person name="Wincker P."/>
            <person name="Reinhardt R."/>
            <person name="Chourrout D."/>
        </authorList>
    </citation>
    <scope>NUCLEOTIDE SEQUENCE</scope>
</reference>
<dbReference type="SUPFAM" id="SSF47473">
    <property type="entry name" value="EF-hand"/>
    <property type="match status" value="1"/>
</dbReference>
<dbReference type="EMBL" id="AY449458">
    <property type="protein sequence ID" value="AAS21354.1"/>
    <property type="molecule type" value="Genomic_DNA"/>
</dbReference>
<dbReference type="GO" id="GO:0005509">
    <property type="term" value="F:calcium ion binding"/>
    <property type="evidence" value="ECO:0007669"/>
    <property type="project" value="InterPro"/>
</dbReference>
<dbReference type="PROSITE" id="PS50222">
    <property type="entry name" value="EF_HAND_2"/>
    <property type="match status" value="1"/>
</dbReference>
<dbReference type="OrthoDB" id="10323305at2759"/>
<evidence type="ECO:0000313" key="4">
    <source>
        <dbReference type="Proteomes" id="UP000001307"/>
    </source>
</evidence>
<feature type="domain" description="EF-hand" evidence="1">
    <location>
        <begin position="138"/>
        <end position="173"/>
    </location>
</feature>
<name>Q676B3_OIKDI</name>
<proteinExistence type="predicted"/>
<accession>Q676B3</accession>
<keyword evidence="4" id="KW-1185">Reference proteome</keyword>
<dbReference type="InterPro" id="IPR011992">
    <property type="entry name" value="EF-hand-dom_pair"/>
</dbReference>
<reference evidence="3" key="3">
    <citation type="journal article" date="2010" name="Science">
        <title>Plasticity of animal genome architecture unmasked by rapid evolution of a pelagic tunicate.</title>
        <authorList>
            <person name="Denoeud F."/>
            <person name="Henriet S."/>
            <person name="Mungpakdee S."/>
            <person name="Aury J.M."/>
            <person name="Da Silva C."/>
            <person name="Brinkmann H."/>
            <person name="Mikhaleva J."/>
            <person name="Olsen L.C."/>
            <person name="Jubin C."/>
            <person name="Canestro C."/>
            <person name="Bouquet J.M."/>
            <person name="Danks G."/>
            <person name="Poulain J."/>
            <person name="Campsteijn C."/>
            <person name="Adamski M."/>
            <person name="Cross I."/>
            <person name="Yadetie F."/>
            <person name="Muffato M."/>
            <person name="Louis A."/>
            <person name="Butcher S."/>
            <person name="Tsagkogeorga G."/>
            <person name="Konrad A."/>
            <person name="Singh S."/>
            <person name="Jensen M.F."/>
            <person name="Cong E.H."/>
            <person name="Eikeseth-Otteraa H."/>
            <person name="Noel B."/>
            <person name="Anthouard V."/>
            <person name="Porcel B.M."/>
            <person name="Kachouri-Lafond R."/>
            <person name="Nishino A."/>
            <person name="Ugolini M."/>
            <person name="Chourrout P."/>
            <person name="Nishida H."/>
            <person name="Aasland R."/>
            <person name="Huzurbazar S."/>
            <person name="Westhof E."/>
            <person name="Delsuc F."/>
            <person name="Lehrach H."/>
            <person name="Reinhardt R."/>
            <person name="Weissenbach J."/>
            <person name="Roy S.W."/>
            <person name="Artiguenave F."/>
            <person name="Postlethwait J.H."/>
            <person name="Manak J.R."/>
            <person name="Thompson E.M."/>
            <person name="Jaillon O."/>
            <person name="Du Pasquier L."/>
            <person name="Boudinot P."/>
            <person name="Liberles D.A."/>
            <person name="Volff J.N."/>
            <person name="Philippe H."/>
            <person name="Lenhard B."/>
            <person name="Roest Crollius H."/>
            <person name="Wincker P."/>
            <person name="Chourrout D."/>
        </authorList>
    </citation>
    <scope>NUCLEOTIDE SEQUENCE [LARGE SCALE GENOMIC DNA]</scope>
</reference>
<dbReference type="EMBL" id="FN653015">
    <property type="protein sequence ID" value="CBY20149.1"/>
    <property type="molecule type" value="Genomic_DNA"/>
</dbReference>
<reference evidence="2" key="2">
    <citation type="journal article" date="2005" name="Curr. Biol.">
        <title>Remodelling of the homeobox gene complement in the tunicate Oikopleura dioica.</title>
        <authorList>
            <person name="Edvardsen R.B."/>
            <person name="Seo H.C."/>
            <person name="Jensen M.F."/>
            <person name="Mialon A."/>
            <person name="Mikhaleva J."/>
            <person name="Bjordal M."/>
            <person name="Cartry J."/>
            <person name="Reinhardt R."/>
            <person name="Weissenbach J."/>
            <person name="Wincker P."/>
            <person name="Chourrout D."/>
        </authorList>
    </citation>
    <scope>NUCLEOTIDE SEQUENCE</scope>
</reference>
<dbReference type="AlphaFoldDB" id="Q676B3"/>
<dbReference type="InParanoid" id="Q676B3"/>
<dbReference type="InterPro" id="IPR002048">
    <property type="entry name" value="EF_hand_dom"/>
</dbReference>
<dbReference type="Gene3D" id="1.10.238.10">
    <property type="entry name" value="EF-hand"/>
    <property type="match status" value="1"/>
</dbReference>